<dbReference type="GO" id="GO:0070202">
    <property type="term" value="P:regulation of establishment of protein localization to chromosome"/>
    <property type="evidence" value="ECO:0007669"/>
    <property type="project" value="TreeGrafter"/>
</dbReference>
<dbReference type="GO" id="GO:0000724">
    <property type="term" value="P:double-strand break repair via homologous recombination"/>
    <property type="evidence" value="ECO:0007669"/>
    <property type="project" value="TreeGrafter"/>
</dbReference>
<dbReference type="Proteomes" id="UP000694569">
    <property type="component" value="Unplaced"/>
</dbReference>
<keyword evidence="4" id="KW-1185">Reference proteome</keyword>
<sequence>GMTNSEWKVVLQSSCLRHHSVITAEGQSYFGHVAHSLFLYRGGLAERLSRLQNRERSAVSFWRHQRDSDCKMPSGDKCGILMLKIIEVHEECSMQVALCQKLLDPSSSVTSSSTDCSPVKMLKVLFTCHTAAQLKGQPDDIIHIHPPWLKLNLRNESIPVILNTHFTQRVTGNVKDSKDRKGSAVLPDRRRPVPLSLVFKIDTEPDNKSKCEEPQKVRVGSQPCCQEQPSTLNFTVNDSLLDVVETQGAAGWSETSIRVVVQRVYGLPSRDGLGASSAHQQPCGGRAELCLLIQDAYGIFSELQLQCNYVTAADIENYSSRWEGRACCLSGMKILQRTTRGRAPGLFSLIDSLWPPLLPIKIHGQDQGQLSCCSEINLPPPSFCYILAVHHSEGGDRIQEEDKISDFYLPPVVHTLDKILQVVDILQRCSFWATVIYMKPETIHSDSSPQEDTWMFVTDVTLQHTSEGLLRPRVLAVCIPPSCVLDLNLLQTLCGNLPRTLYFKDTVKENGRIICIERTVLSLQKPLLSYAAGVSEPTGPVILDELDSRTEANSLCSVKGIIIGVNERASFSWPACNKCGSNKLQQSAGNRIKFFGVIGREVGPLDCFVQAWSGHPDSSLALEEICLASPGSG</sequence>
<organism evidence="3 4">
    <name type="scientific">Leptobrachium leishanense</name>
    <name type="common">Leishan spiny toad</name>
    <dbReference type="NCBI Taxonomy" id="445787"/>
    <lineage>
        <taxon>Eukaryota</taxon>
        <taxon>Metazoa</taxon>
        <taxon>Chordata</taxon>
        <taxon>Craniata</taxon>
        <taxon>Vertebrata</taxon>
        <taxon>Euteleostomi</taxon>
        <taxon>Amphibia</taxon>
        <taxon>Batrachia</taxon>
        <taxon>Anura</taxon>
        <taxon>Pelobatoidea</taxon>
        <taxon>Megophryidae</taxon>
        <taxon>Leptobrachium</taxon>
    </lineage>
</organism>
<protein>
    <submittedName>
        <fullName evidence="3">Scaffold protein involved in DNA repair</fullName>
    </submittedName>
</protein>
<feature type="domain" description="DUF4502" evidence="1">
    <location>
        <begin position="38"/>
        <end position="151"/>
    </location>
</feature>
<evidence type="ECO:0000313" key="4">
    <source>
        <dbReference type="Proteomes" id="UP000694569"/>
    </source>
</evidence>
<evidence type="ECO:0000313" key="3">
    <source>
        <dbReference type="Ensembl" id="ENSLLEP00000032865.1"/>
    </source>
</evidence>
<dbReference type="Pfam" id="PF14950">
    <property type="entry name" value="DUF4502"/>
    <property type="match status" value="1"/>
</dbReference>
<proteinExistence type="predicted"/>
<dbReference type="GeneTree" id="ENSGT00390000014654"/>
<feature type="domain" description="DUF4503" evidence="2">
    <location>
        <begin position="294"/>
        <end position="594"/>
    </location>
</feature>
<dbReference type="InterPro" id="IPR053054">
    <property type="entry name" value="DNA_repair-scaffolding"/>
</dbReference>
<reference evidence="3" key="2">
    <citation type="submission" date="2025-09" db="UniProtKB">
        <authorList>
            <consortium name="Ensembl"/>
        </authorList>
    </citation>
    <scope>IDENTIFICATION</scope>
</reference>
<accession>A0A8C5Q739</accession>
<dbReference type="OrthoDB" id="1914453at2759"/>
<dbReference type="GO" id="GO:0005654">
    <property type="term" value="C:nucleoplasm"/>
    <property type="evidence" value="ECO:0007669"/>
    <property type="project" value="TreeGrafter"/>
</dbReference>
<dbReference type="PANTHER" id="PTHR34347">
    <property type="entry name" value="DNA REPAIR-SCAFFOLDING PROTEIN SPIDR"/>
    <property type="match status" value="1"/>
</dbReference>
<dbReference type="InterPro" id="IPR028032">
    <property type="entry name" value="DUF4503"/>
</dbReference>
<dbReference type="Pfam" id="PF14951">
    <property type="entry name" value="DUF4503"/>
    <property type="match status" value="1"/>
</dbReference>
<dbReference type="GO" id="GO:0000228">
    <property type="term" value="C:nuclear chromosome"/>
    <property type="evidence" value="ECO:0007669"/>
    <property type="project" value="TreeGrafter"/>
</dbReference>
<dbReference type="PANTHER" id="PTHR34347:SF1">
    <property type="entry name" value="DNA REPAIR-SCAFFOLDING PROTEIN"/>
    <property type="match status" value="1"/>
</dbReference>
<evidence type="ECO:0000259" key="2">
    <source>
        <dbReference type="Pfam" id="PF14951"/>
    </source>
</evidence>
<gene>
    <name evidence="3" type="primary">SPIDR</name>
</gene>
<dbReference type="AlphaFoldDB" id="A0A8C5Q739"/>
<name>A0A8C5Q739_9ANUR</name>
<reference evidence="3" key="1">
    <citation type="submission" date="2025-08" db="UniProtKB">
        <authorList>
            <consortium name="Ensembl"/>
        </authorList>
    </citation>
    <scope>IDENTIFICATION</scope>
</reference>
<evidence type="ECO:0000259" key="1">
    <source>
        <dbReference type="Pfam" id="PF14950"/>
    </source>
</evidence>
<dbReference type="Ensembl" id="ENSLLET00000034128.1">
    <property type="protein sequence ID" value="ENSLLEP00000032865.1"/>
    <property type="gene ID" value="ENSLLEG00000020740.1"/>
</dbReference>
<dbReference type="InterPro" id="IPR028026">
    <property type="entry name" value="DUF4502"/>
</dbReference>